<comment type="subcellular location">
    <subcellularLocation>
        <location evidence="1">Cell membrane</location>
        <topology evidence="1">Multi-pass membrane protein</topology>
    </subcellularLocation>
</comment>
<keyword evidence="5 6" id="KW-0472">Membrane</keyword>
<dbReference type="PANTHER" id="PTHR30294:SF47">
    <property type="entry name" value="INNER MEMBRANE TRANSPORT PERMEASE YHHJ"/>
    <property type="match status" value="1"/>
</dbReference>
<dbReference type="RefSeq" id="WP_086962415.1">
    <property type="nucleotide sequence ID" value="NZ_AP018680.1"/>
</dbReference>
<evidence type="ECO:0000256" key="4">
    <source>
        <dbReference type="ARBA" id="ARBA00022989"/>
    </source>
</evidence>
<dbReference type="Proteomes" id="UP000252479">
    <property type="component" value="Unassembled WGS sequence"/>
</dbReference>
<dbReference type="PANTHER" id="PTHR30294">
    <property type="entry name" value="MEMBRANE COMPONENT OF ABC TRANSPORTER YHHJ-RELATED"/>
    <property type="match status" value="1"/>
</dbReference>
<dbReference type="InterPro" id="IPR051449">
    <property type="entry name" value="ABC-2_transporter_component"/>
</dbReference>
<protein>
    <submittedName>
        <fullName evidence="8">ABC transporter permease</fullName>
    </submittedName>
</protein>
<evidence type="ECO:0000313" key="9">
    <source>
        <dbReference type="Proteomes" id="UP000252479"/>
    </source>
</evidence>
<feature type="transmembrane region" description="Helical" evidence="6">
    <location>
        <begin position="233"/>
        <end position="257"/>
    </location>
</feature>
<evidence type="ECO:0000256" key="3">
    <source>
        <dbReference type="ARBA" id="ARBA00022692"/>
    </source>
</evidence>
<evidence type="ECO:0000256" key="6">
    <source>
        <dbReference type="SAM" id="Phobius"/>
    </source>
</evidence>
<feature type="transmembrane region" description="Helical" evidence="6">
    <location>
        <begin position="294"/>
        <end position="313"/>
    </location>
</feature>
<evidence type="ECO:0000313" key="8">
    <source>
        <dbReference type="EMBL" id="RCS69266.1"/>
    </source>
</evidence>
<dbReference type="InterPro" id="IPR013525">
    <property type="entry name" value="ABC2_TM"/>
</dbReference>
<comment type="caution">
    <text evidence="8">The sequence shown here is derived from an EMBL/GenBank/DDBJ whole genome shotgun (WGS) entry which is preliminary data.</text>
</comment>
<feature type="transmembrane region" description="Helical" evidence="6">
    <location>
        <begin position="186"/>
        <end position="210"/>
    </location>
</feature>
<name>A0A368LGG9_9VIBR</name>
<keyword evidence="9" id="KW-1185">Reference proteome</keyword>
<proteinExistence type="predicted"/>
<evidence type="ECO:0000256" key="1">
    <source>
        <dbReference type="ARBA" id="ARBA00004651"/>
    </source>
</evidence>
<feature type="transmembrane region" description="Helical" evidence="6">
    <location>
        <begin position="351"/>
        <end position="370"/>
    </location>
</feature>
<feature type="transmembrane region" description="Helical" evidence="6">
    <location>
        <begin position="20"/>
        <end position="39"/>
    </location>
</feature>
<dbReference type="Gene3D" id="3.40.1710.10">
    <property type="entry name" value="abc type-2 transporter like domain"/>
    <property type="match status" value="1"/>
</dbReference>
<keyword evidence="4 6" id="KW-1133">Transmembrane helix</keyword>
<dbReference type="GO" id="GO:0005886">
    <property type="term" value="C:plasma membrane"/>
    <property type="evidence" value="ECO:0007669"/>
    <property type="project" value="UniProtKB-SubCell"/>
</dbReference>
<gene>
    <name evidence="8" type="ORF">CIK83_16900</name>
</gene>
<evidence type="ECO:0000256" key="5">
    <source>
        <dbReference type="ARBA" id="ARBA00023136"/>
    </source>
</evidence>
<sequence>MLMRERVTQELQIIGQQPWLKALLLWLPLLMFFALWWVFSSGTARDLPIGVVDLEQSTLSRGLIRYYDASPTLAVTQGFTSVKKGSDAMKSGQIYALVVIPDDLTRSVVLGHAPTVTTFYNSQFILIGKLVNSAMQQAQGTYNAQISAVKNMSQGNVAPQQALAQAVPIQTQITALFNSNSHYGQFLVSAAVPALWQIFIVATTVLSFAIEQRRQGVITWLGKHPIHSVFAKLLPYSVLFLIQGLVFLSAMYGLLGWPMHGSWGILLLGQILMVLACQSVGAAFFMLTQDVTRSMSFVAAFTAPAFAFMGVTFPSSDMTMLAQIWRNLLPVSHYIDVQIKQVNNGVGLDQAAGQLLALALFLSLLGVVFLKARSLVDSANRGEVK</sequence>
<evidence type="ECO:0000256" key="2">
    <source>
        <dbReference type="ARBA" id="ARBA00022475"/>
    </source>
</evidence>
<dbReference type="OrthoDB" id="9803577at2"/>
<dbReference type="GeneID" id="303190603"/>
<dbReference type="AlphaFoldDB" id="A0A368LGG9"/>
<feature type="domain" description="ABC-2 type transporter transmembrane" evidence="7">
    <location>
        <begin position="24"/>
        <end position="370"/>
    </location>
</feature>
<keyword evidence="3 6" id="KW-0812">Transmembrane</keyword>
<dbReference type="EMBL" id="QPGL01000003">
    <property type="protein sequence ID" value="RCS69266.1"/>
    <property type="molecule type" value="Genomic_DNA"/>
</dbReference>
<organism evidence="8 9">
    <name type="scientific">Vibrio casei</name>
    <dbReference type="NCBI Taxonomy" id="673372"/>
    <lineage>
        <taxon>Bacteria</taxon>
        <taxon>Pseudomonadati</taxon>
        <taxon>Pseudomonadota</taxon>
        <taxon>Gammaproteobacteria</taxon>
        <taxon>Vibrionales</taxon>
        <taxon>Vibrionaceae</taxon>
        <taxon>Vibrio</taxon>
    </lineage>
</organism>
<dbReference type="GO" id="GO:0140359">
    <property type="term" value="F:ABC-type transporter activity"/>
    <property type="evidence" value="ECO:0007669"/>
    <property type="project" value="InterPro"/>
</dbReference>
<keyword evidence="2" id="KW-1003">Cell membrane</keyword>
<evidence type="ECO:0000259" key="7">
    <source>
        <dbReference type="Pfam" id="PF12698"/>
    </source>
</evidence>
<feature type="transmembrane region" description="Helical" evidence="6">
    <location>
        <begin position="263"/>
        <end position="287"/>
    </location>
</feature>
<accession>A0A368LGG9</accession>
<reference evidence="8 9" key="1">
    <citation type="journal article" date="2017" name="Elife">
        <title>Extensive horizontal gene transfer in cheese-associated bacteria.</title>
        <authorList>
            <person name="Bonham K.S."/>
            <person name="Wolfe B.E."/>
            <person name="Dutton R.J."/>
        </authorList>
    </citation>
    <scope>NUCLEOTIDE SEQUENCE [LARGE SCALE GENOMIC DNA]</scope>
    <source>
        <strain evidence="8 9">JB196</strain>
    </source>
</reference>
<dbReference type="Pfam" id="PF12698">
    <property type="entry name" value="ABC2_membrane_3"/>
    <property type="match status" value="1"/>
</dbReference>